<reference evidence="9 10" key="1">
    <citation type="submission" date="2015-01" db="EMBL/GenBank/DDBJ databases">
        <title>Evolution of Trichinella species and genotypes.</title>
        <authorList>
            <person name="Korhonen P.K."/>
            <person name="Edoardo P."/>
            <person name="Giuseppe L.R."/>
            <person name="Gasser R.B."/>
        </authorList>
    </citation>
    <scope>NUCLEOTIDE SEQUENCE [LARGE SCALE GENOMIC DNA]</scope>
    <source>
        <strain evidence="3">ISS13</strain>
        <strain evidence="7">ISS176</strain>
        <strain evidence="5">ISS588</strain>
    </source>
</reference>
<sequence length="77" mass="8797">MSFLDLSTSLEQASEIAEPMLSQTNFLIKRLLSVHFNAFIFFILALAAVINCYHYCYDVEPHIQKQLCTKSADSQHT</sequence>
<accession>A0A0V1DYJ1</accession>
<dbReference type="AlphaFoldDB" id="A0A0V1DYJ1"/>
<evidence type="ECO:0000313" key="4">
    <source>
        <dbReference type="EMBL" id="KRY66348.1"/>
    </source>
</evidence>
<evidence type="ECO:0000313" key="7">
    <source>
        <dbReference type="EMBL" id="KRZ30918.1"/>
    </source>
</evidence>
<evidence type="ECO:0000313" key="2">
    <source>
        <dbReference type="EMBL" id="KRY64961.1"/>
    </source>
</evidence>
<evidence type="ECO:0000313" key="6">
    <source>
        <dbReference type="EMBL" id="KRZ20221.1"/>
    </source>
</evidence>
<name>A0A0V1DYJ1_TRIPS</name>
<dbReference type="EMBL" id="JYDR01000244">
    <property type="protein sequence ID" value="KRY64961.1"/>
    <property type="molecule type" value="Genomic_DNA"/>
</dbReference>
<dbReference type="EMBL" id="JYDS01000247">
    <property type="protein sequence ID" value="KRZ20221.1"/>
    <property type="molecule type" value="Genomic_DNA"/>
</dbReference>
<dbReference type="EMBL" id="JYDV01000124">
    <property type="protein sequence ID" value="KRZ30993.1"/>
    <property type="molecule type" value="Genomic_DNA"/>
</dbReference>
<feature type="transmembrane region" description="Helical" evidence="1">
    <location>
        <begin position="34"/>
        <end position="56"/>
    </location>
</feature>
<proteinExistence type="predicted"/>
<keyword evidence="1" id="KW-1133">Transmembrane helix</keyword>
<dbReference type="EMBL" id="JYDR01000173">
    <property type="protein sequence ID" value="KRY66348.1"/>
    <property type="molecule type" value="Genomic_DNA"/>
</dbReference>
<dbReference type="EMBL" id="JYDS01000433">
    <property type="protein sequence ID" value="KRZ06732.1"/>
    <property type="molecule type" value="Genomic_DNA"/>
</dbReference>
<organism evidence="3 9">
    <name type="scientific">Trichinella pseudospiralis</name>
    <name type="common">Parasitic roundworm</name>
    <dbReference type="NCBI Taxonomy" id="6337"/>
    <lineage>
        <taxon>Eukaryota</taxon>
        <taxon>Metazoa</taxon>
        <taxon>Ecdysozoa</taxon>
        <taxon>Nematoda</taxon>
        <taxon>Enoplea</taxon>
        <taxon>Dorylaimia</taxon>
        <taxon>Trichinellida</taxon>
        <taxon>Trichinellidae</taxon>
        <taxon>Trichinella</taxon>
    </lineage>
</organism>
<dbReference type="Proteomes" id="UP000054632">
    <property type="component" value="Unassembled WGS sequence"/>
</dbReference>
<dbReference type="EMBL" id="JYDV01000125">
    <property type="protein sequence ID" value="KRZ30918.1"/>
    <property type="molecule type" value="Genomic_DNA"/>
</dbReference>
<evidence type="ECO:0000256" key="1">
    <source>
        <dbReference type="SAM" id="Phobius"/>
    </source>
</evidence>
<evidence type="ECO:0000313" key="10">
    <source>
        <dbReference type="Proteomes" id="UP000054805"/>
    </source>
</evidence>
<keyword evidence="1" id="KW-0472">Membrane</keyword>
<comment type="caution">
    <text evidence="3">The sequence shown here is derived from an EMBL/GenBank/DDBJ whole genome shotgun (WGS) entry which is preliminary data.</text>
</comment>
<evidence type="ECO:0000313" key="5">
    <source>
        <dbReference type="EMBL" id="KRZ06732.1"/>
    </source>
</evidence>
<evidence type="ECO:0000313" key="8">
    <source>
        <dbReference type="EMBL" id="KRZ30993.1"/>
    </source>
</evidence>
<protein>
    <submittedName>
        <fullName evidence="3">Uncharacterized protein</fullName>
    </submittedName>
</protein>
<dbReference type="EMBL" id="JYDR01000173">
    <property type="protein sequence ID" value="KRY66337.1"/>
    <property type="molecule type" value="Genomic_DNA"/>
</dbReference>
<dbReference type="Proteomes" id="UP000054826">
    <property type="component" value="Unassembled WGS sequence"/>
</dbReference>
<evidence type="ECO:0000313" key="9">
    <source>
        <dbReference type="Proteomes" id="UP000054632"/>
    </source>
</evidence>
<evidence type="ECO:0000313" key="3">
    <source>
        <dbReference type="EMBL" id="KRY66337.1"/>
    </source>
</evidence>
<keyword evidence="1" id="KW-0812">Transmembrane</keyword>
<gene>
    <name evidence="4" type="ORF">T4A_13283</name>
    <name evidence="2" type="ORF">T4A_5153</name>
    <name evidence="3" type="ORF">T4A_787</name>
    <name evidence="6" type="ORF">T4B_15315</name>
    <name evidence="5" type="ORF">T4B_8557</name>
    <name evidence="7" type="ORF">T4C_13764</name>
    <name evidence="8" type="ORF">T4C_7519</name>
</gene>
<keyword evidence="10" id="KW-1185">Reference proteome</keyword>
<dbReference type="Proteomes" id="UP000054805">
    <property type="component" value="Unassembled WGS sequence"/>
</dbReference>